<evidence type="ECO:0000313" key="2">
    <source>
        <dbReference type="EMBL" id="TNV71159.1"/>
    </source>
</evidence>
<keyword evidence="3" id="KW-1185">Reference proteome</keyword>
<gene>
    <name evidence="2" type="ORF">FGO68_gene10930</name>
</gene>
<dbReference type="Proteomes" id="UP000785679">
    <property type="component" value="Unassembled WGS sequence"/>
</dbReference>
<proteinExistence type="predicted"/>
<comment type="caution">
    <text evidence="2">The sequence shown here is derived from an EMBL/GenBank/DDBJ whole genome shotgun (WGS) entry which is preliminary data.</text>
</comment>
<protein>
    <submittedName>
        <fullName evidence="2">Uncharacterized protein</fullName>
    </submittedName>
</protein>
<name>A0A8J8NAK8_HALGN</name>
<reference evidence="2" key="1">
    <citation type="submission" date="2019-06" db="EMBL/GenBank/DDBJ databases">
        <authorList>
            <person name="Zheng W."/>
        </authorList>
    </citation>
    <scope>NUCLEOTIDE SEQUENCE</scope>
    <source>
        <strain evidence="2">QDHG01</strain>
    </source>
</reference>
<evidence type="ECO:0000256" key="1">
    <source>
        <dbReference type="SAM" id="Coils"/>
    </source>
</evidence>
<feature type="coiled-coil region" evidence="1">
    <location>
        <begin position="33"/>
        <end position="60"/>
    </location>
</feature>
<keyword evidence="1" id="KW-0175">Coiled coil</keyword>
<sequence length="262" mass="31168">MKGQNATYLKQQIKHSMDELTMELQTLRDPVKKEEIQLMLDKLQKRLNMVERILHEKHEKDQIYVKASDEQGTSYNLAAQELESKLAAEEWRKDQEFYRKHPELKKNNFFMKSVGAGLLQKLDSYSEALPPSARVFENEQEREKYALHCEIKEIEKRQKEFEDIARLETAYQRIQRMKREQEDFHKHSYEQFSINSVDELQKHVQEWQLQKKENGGSYQAKRQLIKAHPDFEQSQLKASLSTLAQSDPNAKIITFEEYFGQI</sequence>
<dbReference type="AlphaFoldDB" id="A0A8J8NAK8"/>
<accession>A0A8J8NAK8</accession>
<dbReference type="EMBL" id="RRYP01030439">
    <property type="protein sequence ID" value="TNV71159.1"/>
    <property type="molecule type" value="Genomic_DNA"/>
</dbReference>
<organism evidence="2 3">
    <name type="scientific">Halteria grandinella</name>
    <dbReference type="NCBI Taxonomy" id="5974"/>
    <lineage>
        <taxon>Eukaryota</taxon>
        <taxon>Sar</taxon>
        <taxon>Alveolata</taxon>
        <taxon>Ciliophora</taxon>
        <taxon>Intramacronucleata</taxon>
        <taxon>Spirotrichea</taxon>
        <taxon>Stichotrichia</taxon>
        <taxon>Sporadotrichida</taxon>
        <taxon>Halteriidae</taxon>
        <taxon>Halteria</taxon>
    </lineage>
</organism>
<evidence type="ECO:0000313" key="3">
    <source>
        <dbReference type="Proteomes" id="UP000785679"/>
    </source>
</evidence>